<gene>
    <name evidence="3" type="ORF">ACHAWO_005795</name>
</gene>
<comment type="caution">
    <text evidence="3">The sequence shown here is derived from an EMBL/GenBank/DDBJ whole genome shotgun (WGS) entry which is preliminary data.</text>
</comment>
<name>A0ABD3P3R3_9STRA</name>
<accession>A0ABD3P3R3</accession>
<keyword evidence="4" id="KW-1185">Reference proteome</keyword>
<dbReference type="EMBL" id="JALLPJ020000863">
    <property type="protein sequence ID" value="KAL3781080.1"/>
    <property type="molecule type" value="Genomic_DNA"/>
</dbReference>
<dbReference type="Proteomes" id="UP001530400">
    <property type="component" value="Unassembled WGS sequence"/>
</dbReference>
<feature type="chain" id="PRO_5044794855" evidence="2">
    <location>
        <begin position="19"/>
        <end position="240"/>
    </location>
</feature>
<organism evidence="3 4">
    <name type="scientific">Cyclotella atomus</name>
    <dbReference type="NCBI Taxonomy" id="382360"/>
    <lineage>
        <taxon>Eukaryota</taxon>
        <taxon>Sar</taxon>
        <taxon>Stramenopiles</taxon>
        <taxon>Ochrophyta</taxon>
        <taxon>Bacillariophyta</taxon>
        <taxon>Coscinodiscophyceae</taxon>
        <taxon>Thalassiosirophycidae</taxon>
        <taxon>Stephanodiscales</taxon>
        <taxon>Stephanodiscaceae</taxon>
        <taxon>Cyclotella</taxon>
    </lineage>
</organism>
<feature type="region of interest" description="Disordered" evidence="1">
    <location>
        <begin position="40"/>
        <end position="138"/>
    </location>
</feature>
<keyword evidence="2" id="KW-0732">Signal</keyword>
<evidence type="ECO:0000313" key="4">
    <source>
        <dbReference type="Proteomes" id="UP001530400"/>
    </source>
</evidence>
<sequence>MKVISVAFSLLLAQSVVAQNSTDDYADDLYNATTYAPTSASAGVTVTVDTPSPTPSGGDDDWSTYAPTSVDGDDYASVQPTVGSDDASVGTPAPSAGSDDSTDDYEEPAVNTTAPSATGTNYVSPLVSTPAPSSTGSVDYEVGTPVPSATSIDYVGTPAPSATGNDDYAAPTAETSAPGTYAPTPASDDESDVTVEEVDDAYSMDYSSTVAAVNTMESSAAVRGAATVVLGLGCMAYYLL</sequence>
<feature type="compositionally biased region" description="Polar residues" evidence="1">
    <location>
        <begin position="110"/>
        <end position="137"/>
    </location>
</feature>
<evidence type="ECO:0000313" key="3">
    <source>
        <dbReference type="EMBL" id="KAL3781080.1"/>
    </source>
</evidence>
<dbReference type="AlphaFoldDB" id="A0ABD3P3R3"/>
<feature type="compositionally biased region" description="Low complexity" evidence="1">
    <location>
        <begin position="43"/>
        <end position="57"/>
    </location>
</feature>
<feature type="region of interest" description="Disordered" evidence="1">
    <location>
        <begin position="161"/>
        <end position="193"/>
    </location>
</feature>
<proteinExistence type="predicted"/>
<evidence type="ECO:0000256" key="2">
    <source>
        <dbReference type="SAM" id="SignalP"/>
    </source>
</evidence>
<protein>
    <submittedName>
        <fullName evidence="3">Uncharacterized protein</fullName>
    </submittedName>
</protein>
<feature type="signal peptide" evidence="2">
    <location>
        <begin position="1"/>
        <end position="18"/>
    </location>
</feature>
<evidence type="ECO:0000256" key="1">
    <source>
        <dbReference type="SAM" id="MobiDB-lite"/>
    </source>
</evidence>
<reference evidence="3 4" key="1">
    <citation type="submission" date="2024-10" db="EMBL/GenBank/DDBJ databases">
        <title>Updated reference genomes for cyclostephanoid diatoms.</title>
        <authorList>
            <person name="Roberts W.R."/>
            <person name="Alverson A.J."/>
        </authorList>
    </citation>
    <scope>NUCLEOTIDE SEQUENCE [LARGE SCALE GENOMIC DNA]</scope>
    <source>
        <strain evidence="3 4">AJA010-31</strain>
    </source>
</reference>